<evidence type="ECO:0000256" key="7">
    <source>
        <dbReference type="ARBA" id="ARBA00023295"/>
    </source>
</evidence>
<dbReference type="EC" id="3.2.1.21" evidence="3 12"/>
<dbReference type="InterPro" id="IPR017736">
    <property type="entry name" value="Glyco_hydro_1_beta-glucosidase"/>
</dbReference>
<reference evidence="13 14" key="1">
    <citation type="submission" date="2015-07" db="EMBL/GenBank/DDBJ databases">
        <title>Whole genome sequence of Thermanaerothrix daxensis DSM 23592.</title>
        <authorList>
            <person name="Hemp J."/>
            <person name="Ward L.M."/>
            <person name="Pace L.A."/>
            <person name="Fischer W.W."/>
        </authorList>
    </citation>
    <scope>NUCLEOTIDE SEQUENCE [LARGE SCALE GENOMIC DNA]</scope>
    <source>
        <strain evidence="13 14">GNS-1</strain>
    </source>
</reference>
<keyword evidence="8" id="KW-0624">Polysaccharide degradation</keyword>
<dbReference type="InterPro" id="IPR018120">
    <property type="entry name" value="Glyco_hydro_1_AS"/>
</dbReference>
<evidence type="ECO:0000256" key="2">
    <source>
        <dbReference type="ARBA" id="ARBA00010838"/>
    </source>
</evidence>
<dbReference type="PROSITE" id="PS00653">
    <property type="entry name" value="GLYCOSYL_HYDROL_F1_2"/>
    <property type="match status" value="1"/>
</dbReference>
<dbReference type="GO" id="GO:0008422">
    <property type="term" value="F:beta-glucosidase activity"/>
    <property type="evidence" value="ECO:0007669"/>
    <property type="project" value="UniProtKB-EC"/>
</dbReference>
<dbReference type="GO" id="GO:0005829">
    <property type="term" value="C:cytosol"/>
    <property type="evidence" value="ECO:0007669"/>
    <property type="project" value="TreeGrafter"/>
</dbReference>
<proteinExistence type="inferred from homology"/>
<feature type="binding site" evidence="10">
    <location>
        <position position="133"/>
    </location>
    <ligand>
        <name>substrate</name>
    </ligand>
</feature>
<evidence type="ECO:0000313" key="14">
    <source>
        <dbReference type="Proteomes" id="UP000050544"/>
    </source>
</evidence>
<feature type="binding site" evidence="10">
    <location>
        <position position="412"/>
    </location>
    <ligand>
        <name>substrate</name>
    </ligand>
</feature>
<feature type="binding site" evidence="10">
    <location>
        <begin position="419"/>
        <end position="420"/>
    </location>
    <ligand>
        <name>substrate</name>
    </ligand>
</feature>
<feature type="binding site" evidence="10">
    <location>
        <position position="32"/>
    </location>
    <ligand>
        <name>substrate</name>
    </ligand>
</feature>
<evidence type="ECO:0000256" key="3">
    <source>
        <dbReference type="ARBA" id="ARBA00012744"/>
    </source>
</evidence>
<evidence type="ECO:0000256" key="10">
    <source>
        <dbReference type="PIRSR" id="PIRSR617736-2"/>
    </source>
</evidence>
<dbReference type="PATRIC" id="fig|869279.4.peg.2285"/>
<comment type="similarity">
    <text evidence="2 12">Belongs to the glycosyl hydrolase 1 family.</text>
</comment>
<dbReference type="NCBIfam" id="TIGR03356">
    <property type="entry name" value="BGL"/>
    <property type="match status" value="1"/>
</dbReference>
<dbReference type="InterPro" id="IPR033132">
    <property type="entry name" value="GH_1_N_CS"/>
</dbReference>
<protein>
    <recommendedName>
        <fullName evidence="3 12">Beta-glucosidase</fullName>
        <ecNumber evidence="3 12">3.2.1.21</ecNumber>
    </recommendedName>
</protein>
<comment type="catalytic activity">
    <reaction evidence="1 12">
        <text>Hydrolysis of terminal, non-reducing beta-D-glucosyl residues with release of beta-D-glucose.</text>
        <dbReference type="EC" id="3.2.1.21"/>
    </reaction>
</comment>
<dbReference type="PANTHER" id="PTHR10353:SF36">
    <property type="entry name" value="LP05116P"/>
    <property type="match status" value="1"/>
</dbReference>
<dbReference type="AlphaFoldDB" id="A0A0P6XSE8"/>
<dbReference type="PRINTS" id="PR00131">
    <property type="entry name" value="GLHYDRLASE1"/>
</dbReference>
<keyword evidence="7 12" id="KW-0326">Glycosidase</keyword>
<evidence type="ECO:0000256" key="8">
    <source>
        <dbReference type="ARBA" id="ARBA00023326"/>
    </source>
</evidence>
<dbReference type="Gene3D" id="3.20.20.80">
    <property type="entry name" value="Glycosidases"/>
    <property type="match status" value="1"/>
</dbReference>
<evidence type="ECO:0000256" key="6">
    <source>
        <dbReference type="ARBA" id="ARBA00023277"/>
    </source>
</evidence>
<dbReference type="OrthoDB" id="9765195at2"/>
<dbReference type="InterPro" id="IPR017853">
    <property type="entry name" value="GH"/>
</dbReference>
<evidence type="ECO:0000256" key="9">
    <source>
        <dbReference type="PIRSR" id="PIRSR617736-1"/>
    </source>
</evidence>
<dbReference type="STRING" id="869279.SE15_07780"/>
<accession>A0A0P6XSE8</accession>
<sequence>MQVSPLTSIHVETQPLRFPPDFLWGAATSAYQIEGAWNEDGKGLSIWDTFTHHPGNIWQNQNGDIACDHYHRWREDIELMKTMGLKAYRFSIAWSRILPEGTGRVNSKGLDFYQRLVDGLLQAGIEPFVTLYHWDLPQALQDRGGWPNRETAEAFVDYADQVSRAIGDRVKYWITFNEPFIVAWLGHLVGEHAPGHKSQAEMLHTAHHLLVAHGWSVPVIRRNSTQANVGITLDSVPMTPASSRFADRYAAWLQDGYRNRWLLDPLVARGYPLDVIGFFNYPMDFVRSGDLEIIATPIDFIGLNYYSRQIIRARNSAKEDYTPIPLPPAPDAEVTEMGWEVHPQGLFDWLTRLTYEYRFPEIYITENGAAYPDSLAENVIEDTLRIHYLREHFVQAWRAIQAGVPLKGYFVWSLMDNFEWAHGYAKRFGLIYVDFESQKRIMKRSAHWYRQVIASGSVV</sequence>
<evidence type="ECO:0000256" key="12">
    <source>
        <dbReference type="RuleBase" id="RU361175"/>
    </source>
</evidence>
<dbReference type="Pfam" id="PF00232">
    <property type="entry name" value="Glyco_hydro_1"/>
    <property type="match status" value="1"/>
</dbReference>
<feature type="active site" description="Nucleophile" evidence="9 11">
    <location>
        <position position="366"/>
    </location>
</feature>
<keyword evidence="14" id="KW-1185">Reference proteome</keyword>
<dbReference type="PANTHER" id="PTHR10353">
    <property type="entry name" value="GLYCOSYL HYDROLASE"/>
    <property type="match status" value="1"/>
</dbReference>
<feature type="binding site" evidence="10">
    <location>
        <position position="177"/>
    </location>
    <ligand>
        <name>substrate</name>
    </ligand>
</feature>
<dbReference type="FunFam" id="3.20.20.80:FF:000004">
    <property type="entry name" value="Beta-glucosidase 6-phospho-beta-glucosidase"/>
    <property type="match status" value="1"/>
</dbReference>
<keyword evidence="6" id="KW-0119">Carbohydrate metabolism</keyword>
<evidence type="ECO:0000256" key="5">
    <source>
        <dbReference type="ARBA" id="ARBA00023001"/>
    </source>
</evidence>
<feature type="active site" description="Proton donor" evidence="9">
    <location>
        <position position="178"/>
    </location>
</feature>
<evidence type="ECO:0000256" key="1">
    <source>
        <dbReference type="ARBA" id="ARBA00000448"/>
    </source>
</evidence>
<dbReference type="GO" id="GO:0030245">
    <property type="term" value="P:cellulose catabolic process"/>
    <property type="evidence" value="ECO:0007669"/>
    <property type="project" value="UniProtKB-KW"/>
</dbReference>
<dbReference type="InterPro" id="IPR001360">
    <property type="entry name" value="Glyco_hydro_1"/>
</dbReference>
<feature type="binding site" evidence="10">
    <location>
        <position position="306"/>
    </location>
    <ligand>
        <name>substrate</name>
    </ligand>
</feature>
<evidence type="ECO:0000313" key="13">
    <source>
        <dbReference type="EMBL" id="KPL83308.1"/>
    </source>
</evidence>
<gene>
    <name evidence="13" type="ORF">SE15_07780</name>
</gene>
<name>A0A0P6XSE8_9CHLR</name>
<dbReference type="Proteomes" id="UP000050544">
    <property type="component" value="Unassembled WGS sequence"/>
</dbReference>
<dbReference type="PROSITE" id="PS00572">
    <property type="entry name" value="GLYCOSYL_HYDROL_F1_1"/>
    <property type="match status" value="1"/>
</dbReference>
<evidence type="ECO:0000256" key="11">
    <source>
        <dbReference type="PROSITE-ProRule" id="PRU10055"/>
    </source>
</evidence>
<comment type="caution">
    <text evidence="13">The sequence shown here is derived from an EMBL/GenBank/DDBJ whole genome shotgun (WGS) entry which is preliminary data.</text>
</comment>
<evidence type="ECO:0000256" key="4">
    <source>
        <dbReference type="ARBA" id="ARBA00022801"/>
    </source>
</evidence>
<keyword evidence="5" id="KW-0136">Cellulose degradation</keyword>
<keyword evidence="4 12" id="KW-0378">Hydrolase</keyword>
<organism evidence="13 14">
    <name type="scientific">Thermanaerothrix daxensis</name>
    <dbReference type="NCBI Taxonomy" id="869279"/>
    <lineage>
        <taxon>Bacteria</taxon>
        <taxon>Bacillati</taxon>
        <taxon>Chloroflexota</taxon>
        <taxon>Anaerolineae</taxon>
        <taxon>Anaerolineales</taxon>
        <taxon>Anaerolineaceae</taxon>
        <taxon>Thermanaerothrix</taxon>
    </lineage>
</organism>
<dbReference type="SUPFAM" id="SSF51445">
    <property type="entry name" value="(Trans)glycosidases"/>
    <property type="match status" value="1"/>
</dbReference>
<dbReference type="EMBL" id="LGKO01000004">
    <property type="protein sequence ID" value="KPL83308.1"/>
    <property type="molecule type" value="Genomic_DNA"/>
</dbReference>